<dbReference type="AlphaFoldDB" id="A0AA38RMT6"/>
<reference evidence="1" key="1">
    <citation type="submission" date="2022-07" db="EMBL/GenBank/DDBJ databases">
        <title>Fungi with potential for degradation of polypropylene.</title>
        <authorList>
            <person name="Gostincar C."/>
        </authorList>
    </citation>
    <scope>NUCLEOTIDE SEQUENCE</scope>
    <source>
        <strain evidence="1">EXF-13308</strain>
    </source>
</reference>
<keyword evidence="2" id="KW-1185">Reference proteome</keyword>
<proteinExistence type="predicted"/>
<organism evidence="1 2">
    <name type="scientific">Pleurostoma richardsiae</name>
    <dbReference type="NCBI Taxonomy" id="41990"/>
    <lineage>
        <taxon>Eukaryota</taxon>
        <taxon>Fungi</taxon>
        <taxon>Dikarya</taxon>
        <taxon>Ascomycota</taxon>
        <taxon>Pezizomycotina</taxon>
        <taxon>Sordariomycetes</taxon>
        <taxon>Sordariomycetidae</taxon>
        <taxon>Calosphaeriales</taxon>
        <taxon>Pleurostomataceae</taxon>
        <taxon>Pleurostoma</taxon>
    </lineage>
</organism>
<evidence type="ECO:0000313" key="2">
    <source>
        <dbReference type="Proteomes" id="UP001174694"/>
    </source>
</evidence>
<dbReference type="EMBL" id="JANBVO010000004">
    <property type="protein sequence ID" value="KAJ9154938.1"/>
    <property type="molecule type" value="Genomic_DNA"/>
</dbReference>
<evidence type="ECO:0000313" key="1">
    <source>
        <dbReference type="EMBL" id="KAJ9154938.1"/>
    </source>
</evidence>
<name>A0AA38RMT6_9PEZI</name>
<protein>
    <submittedName>
        <fullName evidence="1">Uncharacterized protein</fullName>
    </submittedName>
</protein>
<comment type="caution">
    <text evidence="1">The sequence shown here is derived from an EMBL/GenBank/DDBJ whole genome shotgun (WGS) entry which is preliminary data.</text>
</comment>
<sequence>MSKLSLRPALRARSSVMDAVSRTSFSQTRSFSVSASRQVSSVISFSPTSSPELDSILSEIRYKILLPTYIRQEQRKKIFRPRYKQELRSSPITMEIDGEIIKYTGLDPLTDIPNTREILDKAIERMDTKEDFENLPRLLEGLCYNANRKLKTHDYVKMTTTAGERGCIYTIIDCARQVRKTEFKLDKSEKVQLIMEYLQLKALNSEWGENEAKKALAWAEMVVEMADREEHLPKQTTKTSKRFPLSRDPQILSTPLFLAAGIAKHHNGGQDVDGKVAHYAKLVTTLWPAEKGLLQLHPEESYEDHEGMHYLAHKKDKLLEVGAPILYGMQLASQIVEEPLRSQLQSRADTLAGEVKDALAQLGPDQTDGLGVAVYKRLYEQDQSA</sequence>
<dbReference type="Proteomes" id="UP001174694">
    <property type="component" value="Unassembled WGS sequence"/>
</dbReference>
<accession>A0AA38RMT6</accession>
<gene>
    <name evidence="1" type="ORF">NKR23_g2172</name>
</gene>